<evidence type="ECO:0000313" key="1">
    <source>
        <dbReference type="EMBL" id="CAQ02790.1"/>
    </source>
</evidence>
<dbReference type="GO" id="GO:0003677">
    <property type="term" value="F:DNA binding"/>
    <property type="evidence" value="ECO:0007669"/>
    <property type="project" value="InterPro"/>
</dbReference>
<dbReference type="CDD" id="cd00093">
    <property type="entry name" value="HTH_XRE"/>
    <property type="match status" value="1"/>
</dbReference>
<dbReference type="PROSITE" id="PS50943">
    <property type="entry name" value="HTH_CROC1"/>
    <property type="match status" value="1"/>
</dbReference>
<reference evidence="1 2" key="1">
    <citation type="journal article" date="2008" name="J. Bacteriol.">
        <title>Genome of the actinomycete plant pathogen Clavibacter michiganensis subsp. sepedonicus suggests recent niche adaptation.</title>
        <authorList>
            <person name="Bentley S.D."/>
            <person name="Corton C."/>
            <person name="Brown S.E."/>
            <person name="Barron A."/>
            <person name="Clark L."/>
            <person name="Doggett J."/>
            <person name="Harris B."/>
            <person name="Ormond D."/>
            <person name="Quail M.A."/>
            <person name="May G."/>
            <person name="Francis D."/>
            <person name="Knudson D."/>
            <person name="Parkhill J."/>
            <person name="Ishimaru C.A."/>
        </authorList>
    </citation>
    <scope>NUCLEOTIDE SEQUENCE [LARGE SCALE GENOMIC DNA]</scope>
    <source>
        <strain evidence="2">ATCC 33113 / DSM 20744 / JCM 9667 / LMG 2889 / ICMP 2535 / C-1</strain>
    </source>
</reference>
<accession>B0RAU3</accession>
<dbReference type="KEGG" id="cms:CMS2718"/>
<dbReference type="HOGENOM" id="CLU_2394487_0_0_11"/>
<dbReference type="GeneID" id="29471651"/>
<sequence length="93" mass="11097">MSIMWGYAHTIMPSHEIRKYSDLGEAIKHVRLRRGMTQSDLAEKLGFERFYVRELETGTRPPLFVTRLFRVLRLLRIRVTVSYDLREEERVDG</sequence>
<dbReference type="Proteomes" id="UP000001318">
    <property type="component" value="Chromosome"/>
</dbReference>
<dbReference type="SMART" id="SM00530">
    <property type="entry name" value="HTH_XRE"/>
    <property type="match status" value="1"/>
</dbReference>
<protein>
    <submittedName>
        <fullName evidence="1">Transcriptional regulator</fullName>
    </submittedName>
</protein>
<dbReference type="STRING" id="31964.CMS2718"/>
<proteinExistence type="predicted"/>
<gene>
    <name evidence="1" type="ordered locus">CMS2718</name>
</gene>
<dbReference type="eggNOG" id="COG2944">
    <property type="taxonomic scope" value="Bacteria"/>
</dbReference>
<dbReference type="InterPro" id="IPR010982">
    <property type="entry name" value="Lambda_DNA-bd_dom_sf"/>
</dbReference>
<dbReference type="Gene3D" id="1.10.260.40">
    <property type="entry name" value="lambda repressor-like DNA-binding domains"/>
    <property type="match status" value="1"/>
</dbReference>
<keyword evidence="2" id="KW-1185">Reference proteome</keyword>
<dbReference type="OrthoDB" id="5124029at2"/>
<name>B0RAU3_CLASE</name>
<dbReference type="AlphaFoldDB" id="B0RAU3"/>
<organism evidence="1 2">
    <name type="scientific">Clavibacter sepedonicus</name>
    <name type="common">Clavibacter michiganensis subsp. sepedonicus</name>
    <dbReference type="NCBI Taxonomy" id="31964"/>
    <lineage>
        <taxon>Bacteria</taxon>
        <taxon>Bacillati</taxon>
        <taxon>Actinomycetota</taxon>
        <taxon>Actinomycetes</taxon>
        <taxon>Micrococcales</taxon>
        <taxon>Microbacteriaceae</taxon>
        <taxon>Clavibacter</taxon>
    </lineage>
</organism>
<dbReference type="RefSeq" id="WP_012299960.1">
    <property type="nucleotide sequence ID" value="NC_010407.1"/>
</dbReference>
<dbReference type="SUPFAM" id="SSF47413">
    <property type="entry name" value="lambda repressor-like DNA-binding domains"/>
    <property type="match status" value="1"/>
</dbReference>
<dbReference type="InterPro" id="IPR001387">
    <property type="entry name" value="Cro/C1-type_HTH"/>
</dbReference>
<evidence type="ECO:0000313" key="2">
    <source>
        <dbReference type="Proteomes" id="UP000001318"/>
    </source>
</evidence>
<dbReference type="Pfam" id="PF13560">
    <property type="entry name" value="HTH_31"/>
    <property type="match status" value="1"/>
</dbReference>
<dbReference type="EMBL" id="AM849034">
    <property type="protein sequence ID" value="CAQ02790.1"/>
    <property type="molecule type" value="Genomic_DNA"/>
</dbReference>